<gene>
    <name evidence="1" type="ORF">SINC0208_LOCUS11161</name>
</gene>
<protein>
    <submittedName>
        <fullName evidence="1">Uncharacterized protein</fullName>
    </submittedName>
</protein>
<accession>A0A7S3IR41</accession>
<dbReference type="EMBL" id="HBIH01027798">
    <property type="protein sequence ID" value="CAE0330529.1"/>
    <property type="molecule type" value="Transcribed_RNA"/>
</dbReference>
<evidence type="ECO:0000313" key="1">
    <source>
        <dbReference type="EMBL" id="CAE0330529.1"/>
    </source>
</evidence>
<proteinExistence type="predicted"/>
<sequence length="101" mass="11603">MSSWEEPSDIFDDEARSWGVPLQVSYTNSSPWADEGIEPIDDITQASSPEQLLISANDPFAMAIGLFAHPFYLWDIIFDSEMSSFFDTRIVDYLLLQWLFD</sequence>
<reference evidence="1" key="1">
    <citation type="submission" date="2021-01" db="EMBL/GenBank/DDBJ databases">
        <authorList>
            <person name="Corre E."/>
            <person name="Pelletier E."/>
            <person name="Niang G."/>
            <person name="Scheremetjew M."/>
            <person name="Finn R."/>
            <person name="Kale V."/>
            <person name="Holt S."/>
            <person name="Cochrane G."/>
            <person name="Meng A."/>
            <person name="Brown T."/>
            <person name="Cohen L."/>
        </authorList>
    </citation>
    <scope>NUCLEOTIDE SEQUENCE</scope>
    <source>
        <strain evidence="1">S3</strain>
    </source>
</reference>
<dbReference type="AlphaFoldDB" id="A0A7S3IR41"/>
<organism evidence="1">
    <name type="scientific">Strombidium inclinatum</name>
    <dbReference type="NCBI Taxonomy" id="197538"/>
    <lineage>
        <taxon>Eukaryota</taxon>
        <taxon>Sar</taxon>
        <taxon>Alveolata</taxon>
        <taxon>Ciliophora</taxon>
        <taxon>Intramacronucleata</taxon>
        <taxon>Spirotrichea</taxon>
        <taxon>Oligotrichia</taxon>
        <taxon>Strombidiidae</taxon>
        <taxon>Strombidium</taxon>
    </lineage>
</organism>
<name>A0A7S3IR41_9SPIT</name>